<accession>A0A1I5S3T8</accession>
<evidence type="ECO:0000256" key="4">
    <source>
        <dbReference type="ARBA" id="ARBA00022475"/>
    </source>
</evidence>
<keyword evidence="4" id="KW-1003">Cell membrane</keyword>
<dbReference type="AlphaFoldDB" id="A0A1I5S3T8"/>
<feature type="transmembrane region" description="Helical" evidence="8">
    <location>
        <begin position="212"/>
        <end position="234"/>
    </location>
</feature>
<feature type="transmembrane region" description="Helical" evidence="8">
    <location>
        <begin position="254"/>
        <end position="280"/>
    </location>
</feature>
<organism evidence="9 10">
    <name type="scientific">Amycolatopsis rubida</name>
    <dbReference type="NCBI Taxonomy" id="112413"/>
    <lineage>
        <taxon>Bacteria</taxon>
        <taxon>Bacillati</taxon>
        <taxon>Actinomycetota</taxon>
        <taxon>Actinomycetes</taxon>
        <taxon>Pseudonocardiales</taxon>
        <taxon>Pseudonocardiaceae</taxon>
        <taxon>Amycolatopsis</taxon>
    </lineage>
</organism>
<feature type="transmembrane region" description="Helical" evidence="8">
    <location>
        <begin position="161"/>
        <end position="183"/>
    </location>
</feature>
<feature type="transmembrane region" description="Helical" evidence="8">
    <location>
        <begin position="133"/>
        <end position="154"/>
    </location>
</feature>
<feature type="transmembrane region" description="Helical" evidence="8">
    <location>
        <begin position="79"/>
        <end position="97"/>
    </location>
</feature>
<evidence type="ECO:0000256" key="6">
    <source>
        <dbReference type="ARBA" id="ARBA00022989"/>
    </source>
</evidence>
<protein>
    <submittedName>
        <fullName evidence="9">Iron complex transport system permease protein</fullName>
    </submittedName>
</protein>
<evidence type="ECO:0000313" key="10">
    <source>
        <dbReference type="Proteomes" id="UP000199137"/>
    </source>
</evidence>
<feature type="transmembrane region" description="Helical" evidence="8">
    <location>
        <begin position="292"/>
        <end position="313"/>
    </location>
</feature>
<dbReference type="PANTHER" id="PTHR30472:SF24">
    <property type="entry name" value="FERRIC ENTEROBACTIN TRANSPORT SYSTEM PERMEASE PROTEIN FEPG"/>
    <property type="match status" value="1"/>
</dbReference>
<dbReference type="GO" id="GO:0022857">
    <property type="term" value="F:transmembrane transporter activity"/>
    <property type="evidence" value="ECO:0007669"/>
    <property type="project" value="InterPro"/>
</dbReference>
<comment type="similarity">
    <text evidence="2">Belongs to the binding-protein-dependent transport system permease family. FecCD subfamily.</text>
</comment>
<dbReference type="GO" id="GO:0005886">
    <property type="term" value="C:plasma membrane"/>
    <property type="evidence" value="ECO:0007669"/>
    <property type="project" value="UniProtKB-SubCell"/>
</dbReference>
<evidence type="ECO:0000256" key="2">
    <source>
        <dbReference type="ARBA" id="ARBA00007935"/>
    </source>
</evidence>
<dbReference type="InterPro" id="IPR037294">
    <property type="entry name" value="ABC_BtuC-like"/>
</dbReference>
<dbReference type="RefSeq" id="WP_093574617.1">
    <property type="nucleotide sequence ID" value="NZ_FOWC01000006.1"/>
</dbReference>
<keyword evidence="3" id="KW-0813">Transport</keyword>
<sequence>MTATANRQWTVRSGRVSLRVHRRTAVVAAALVVVCLGAVLASLLSGQYEISVPGVFRALGGHGTLQQRYFVNDVRLPRVLVALLVGAALAVSGAIFQSLSANPLGSPDIVGFNSGATAGALICLVLLHDSGLLATGIGAVGGGGAVAVLVYLLAYRGGVGGYRLILVGVGINALLGAGIAYLLSRAELNDSLNAQIWLVGSLNGRGWDQVRILLVVLAVVLPVAFSLSRALLTLEIGEEPAISLGMSVGSVRRWAVVVSVVLSAAAIVCAGPISFVALAAPQAAKRLARSAGPSLVVSALTGAGLLALADLLAQRLIAGVQLPVGVTTLVLGGLYLGWLLVGEVRKGRT</sequence>
<feature type="transmembrane region" description="Helical" evidence="8">
    <location>
        <begin position="109"/>
        <end position="127"/>
    </location>
</feature>
<keyword evidence="5 8" id="KW-0812">Transmembrane</keyword>
<dbReference type="STRING" id="112413.SAMN05421854_106177"/>
<proteinExistence type="inferred from homology"/>
<evidence type="ECO:0000256" key="7">
    <source>
        <dbReference type="ARBA" id="ARBA00023136"/>
    </source>
</evidence>
<dbReference type="Gene3D" id="1.10.3470.10">
    <property type="entry name" value="ABC transporter involved in vitamin B12 uptake, BtuC"/>
    <property type="match status" value="1"/>
</dbReference>
<evidence type="ECO:0000313" key="9">
    <source>
        <dbReference type="EMBL" id="SFP65423.1"/>
    </source>
</evidence>
<name>A0A1I5S3T8_9PSEU</name>
<evidence type="ECO:0000256" key="5">
    <source>
        <dbReference type="ARBA" id="ARBA00022692"/>
    </source>
</evidence>
<feature type="transmembrane region" description="Helical" evidence="8">
    <location>
        <begin position="320"/>
        <end position="341"/>
    </location>
</feature>
<dbReference type="SUPFAM" id="SSF81345">
    <property type="entry name" value="ABC transporter involved in vitamin B12 uptake, BtuC"/>
    <property type="match status" value="1"/>
</dbReference>
<evidence type="ECO:0000256" key="3">
    <source>
        <dbReference type="ARBA" id="ARBA00022448"/>
    </source>
</evidence>
<keyword evidence="7 8" id="KW-0472">Membrane</keyword>
<dbReference type="InterPro" id="IPR000522">
    <property type="entry name" value="ABC_transptr_permease_BtuC"/>
</dbReference>
<reference evidence="9 10" key="1">
    <citation type="submission" date="2016-10" db="EMBL/GenBank/DDBJ databases">
        <authorList>
            <person name="de Groot N.N."/>
        </authorList>
    </citation>
    <scope>NUCLEOTIDE SEQUENCE [LARGE SCALE GENOMIC DNA]</scope>
    <source>
        <strain evidence="9 10">DSM 44637</strain>
    </source>
</reference>
<evidence type="ECO:0000256" key="8">
    <source>
        <dbReference type="SAM" id="Phobius"/>
    </source>
</evidence>
<evidence type="ECO:0000256" key="1">
    <source>
        <dbReference type="ARBA" id="ARBA00004651"/>
    </source>
</evidence>
<dbReference type="Pfam" id="PF01032">
    <property type="entry name" value="FecCD"/>
    <property type="match status" value="1"/>
</dbReference>
<dbReference type="CDD" id="cd06550">
    <property type="entry name" value="TM_ABC_iron-siderophores_like"/>
    <property type="match status" value="1"/>
</dbReference>
<dbReference type="PANTHER" id="PTHR30472">
    <property type="entry name" value="FERRIC ENTEROBACTIN TRANSPORT SYSTEM PERMEASE PROTEIN"/>
    <property type="match status" value="1"/>
</dbReference>
<comment type="subcellular location">
    <subcellularLocation>
        <location evidence="1">Cell membrane</location>
        <topology evidence="1">Multi-pass membrane protein</topology>
    </subcellularLocation>
</comment>
<keyword evidence="6 8" id="KW-1133">Transmembrane helix</keyword>
<gene>
    <name evidence="9" type="ORF">SAMN05421854_106177</name>
</gene>
<dbReference type="Proteomes" id="UP000199137">
    <property type="component" value="Unassembled WGS sequence"/>
</dbReference>
<feature type="transmembrane region" description="Helical" evidence="8">
    <location>
        <begin position="25"/>
        <end position="44"/>
    </location>
</feature>
<dbReference type="OrthoDB" id="4455417at2"/>
<dbReference type="GO" id="GO:0033214">
    <property type="term" value="P:siderophore-iron import into cell"/>
    <property type="evidence" value="ECO:0007669"/>
    <property type="project" value="TreeGrafter"/>
</dbReference>
<dbReference type="EMBL" id="FOWC01000006">
    <property type="protein sequence ID" value="SFP65423.1"/>
    <property type="molecule type" value="Genomic_DNA"/>
</dbReference>